<reference evidence="1 2" key="1">
    <citation type="submission" date="2022-09" db="EMBL/GenBank/DDBJ databases">
        <title>Interaction between co-microsymbionts with complementary sets of symbiotic genes in legume-rhizobium systems.</title>
        <authorList>
            <person name="Safronova V."/>
            <person name="Sazanova A."/>
            <person name="Afonin A."/>
            <person name="Chirak E."/>
        </authorList>
    </citation>
    <scope>NUCLEOTIDE SEQUENCE [LARGE SCALE GENOMIC DNA]</scope>
    <source>
        <strain evidence="1 2">A18/4-1</strain>
        <plasmid evidence="1 2">p_unnamed1</plasmid>
    </source>
</reference>
<evidence type="ECO:0000313" key="1">
    <source>
        <dbReference type="EMBL" id="UXN68111.1"/>
    </source>
</evidence>
<dbReference type="Proteomes" id="UP001061862">
    <property type="component" value="Plasmid p_unnamed1"/>
</dbReference>
<protein>
    <submittedName>
        <fullName evidence="1">Uncharacterized protein</fullName>
    </submittedName>
</protein>
<organism evidence="1 2">
    <name type="scientific">Devosia neptuniae</name>
    <dbReference type="NCBI Taxonomy" id="191302"/>
    <lineage>
        <taxon>Bacteria</taxon>
        <taxon>Pseudomonadati</taxon>
        <taxon>Pseudomonadota</taxon>
        <taxon>Alphaproteobacteria</taxon>
        <taxon>Hyphomicrobiales</taxon>
        <taxon>Devosiaceae</taxon>
        <taxon>Devosia</taxon>
    </lineage>
</organism>
<gene>
    <name evidence="1" type="ORF">N8A98_00930</name>
</gene>
<evidence type="ECO:0000313" key="2">
    <source>
        <dbReference type="Proteomes" id="UP001061862"/>
    </source>
</evidence>
<keyword evidence="2" id="KW-1185">Reference proteome</keyword>
<geneLocation type="plasmid" evidence="1 2">
    <name>p_unnamed1</name>
</geneLocation>
<dbReference type="EMBL" id="CP104964">
    <property type="protein sequence ID" value="UXN68111.1"/>
    <property type="molecule type" value="Genomic_DNA"/>
</dbReference>
<keyword evidence="1" id="KW-0614">Plasmid</keyword>
<sequence>MSVQERIKRYRKCGAGADLVRVEVLVPAGSREEILAQASAMRSSYRVRRDRLQESIDQAVRDYGVRVLDNIDLSRLQNVDEKARVLGKALMDRGDAKAFIAGRRLYSAAMA</sequence>
<dbReference type="RefSeq" id="WP_113122279.1">
    <property type="nucleotide sequence ID" value="NZ_CP104964.1"/>
</dbReference>
<proteinExistence type="predicted"/>
<name>A0ABY6CAV1_9HYPH</name>
<accession>A0ABY6CAV1</accession>